<organism evidence="6">
    <name type="scientific">marine metagenome</name>
    <dbReference type="NCBI Taxonomy" id="408172"/>
    <lineage>
        <taxon>unclassified sequences</taxon>
        <taxon>metagenomes</taxon>
        <taxon>ecological metagenomes</taxon>
    </lineage>
</organism>
<evidence type="ECO:0000256" key="3">
    <source>
        <dbReference type="ARBA" id="ARBA00022801"/>
    </source>
</evidence>
<dbReference type="EMBL" id="UINC01010231">
    <property type="protein sequence ID" value="SVA45599.1"/>
    <property type="molecule type" value="Genomic_DNA"/>
</dbReference>
<evidence type="ECO:0000313" key="6">
    <source>
        <dbReference type="EMBL" id="SVA45599.1"/>
    </source>
</evidence>
<gene>
    <name evidence="6" type="ORF">METZ01_LOCUS98453</name>
</gene>
<dbReference type="InterPro" id="IPR051453">
    <property type="entry name" value="MBL_Glyoxalase_II"/>
</dbReference>
<dbReference type="PANTHER" id="PTHR46233:SF3">
    <property type="entry name" value="HYDROXYACYLGLUTATHIONE HYDROLASE GLOC"/>
    <property type="match status" value="1"/>
</dbReference>
<dbReference type="Gene3D" id="3.60.15.10">
    <property type="entry name" value="Ribonuclease Z/Hydroxyacylglutathione hydrolase-like"/>
    <property type="match status" value="1"/>
</dbReference>
<keyword evidence="4" id="KW-0862">Zinc</keyword>
<dbReference type="PANTHER" id="PTHR46233">
    <property type="entry name" value="HYDROXYACYLGLUTATHIONE HYDROLASE GLOC"/>
    <property type="match status" value="1"/>
</dbReference>
<comment type="cofactor">
    <cofactor evidence="1">
        <name>Zn(2+)</name>
        <dbReference type="ChEBI" id="CHEBI:29105"/>
    </cofactor>
</comment>
<dbReference type="Pfam" id="PF00753">
    <property type="entry name" value="Lactamase_B"/>
    <property type="match status" value="1"/>
</dbReference>
<dbReference type="CDD" id="cd06262">
    <property type="entry name" value="metallo-hydrolase-like_MBL-fold"/>
    <property type="match status" value="1"/>
</dbReference>
<dbReference type="SMART" id="SM00849">
    <property type="entry name" value="Lactamase_B"/>
    <property type="match status" value="1"/>
</dbReference>
<accession>A0A381VZ67</accession>
<dbReference type="InterPro" id="IPR036866">
    <property type="entry name" value="RibonucZ/Hydroxyglut_hydro"/>
</dbReference>
<keyword evidence="3" id="KW-0378">Hydrolase</keyword>
<proteinExistence type="predicted"/>
<dbReference type="SUPFAM" id="SSF56281">
    <property type="entry name" value="Metallo-hydrolase/oxidoreductase"/>
    <property type="match status" value="1"/>
</dbReference>
<name>A0A381VZ67_9ZZZZ</name>
<evidence type="ECO:0000256" key="2">
    <source>
        <dbReference type="ARBA" id="ARBA00022723"/>
    </source>
</evidence>
<evidence type="ECO:0000256" key="4">
    <source>
        <dbReference type="ARBA" id="ARBA00022833"/>
    </source>
</evidence>
<sequence length="210" mass="23058">VSSLINIEVMQVGALATNCYVLSDRNTNECVIIDPGGDADHIQSYLENRDVNPIIILATHAHADHTGAVKTLVERYGSQFMIGTGDAQFVNRQLDWLTTMLGDFQDPPQPDKKLNHGDKLDVWHISIEVLSTPGHTPGSSSFRIDDHVFTGDTLFREAIGRFDLPGGNEAQEISSIKNILFALDDETLVLPGHGPSSSIGHEKLTNRFIQ</sequence>
<dbReference type="GO" id="GO:0016787">
    <property type="term" value="F:hydrolase activity"/>
    <property type="evidence" value="ECO:0007669"/>
    <property type="project" value="UniProtKB-KW"/>
</dbReference>
<protein>
    <recommendedName>
        <fullName evidence="5">Metallo-beta-lactamase domain-containing protein</fullName>
    </recommendedName>
</protein>
<keyword evidence="2" id="KW-0479">Metal-binding</keyword>
<feature type="domain" description="Metallo-beta-lactamase" evidence="5">
    <location>
        <begin position="16"/>
        <end position="193"/>
    </location>
</feature>
<evidence type="ECO:0000259" key="5">
    <source>
        <dbReference type="SMART" id="SM00849"/>
    </source>
</evidence>
<dbReference type="GO" id="GO:0046872">
    <property type="term" value="F:metal ion binding"/>
    <property type="evidence" value="ECO:0007669"/>
    <property type="project" value="UniProtKB-KW"/>
</dbReference>
<dbReference type="InterPro" id="IPR001279">
    <property type="entry name" value="Metallo-B-lactamas"/>
</dbReference>
<reference evidence="6" key="1">
    <citation type="submission" date="2018-05" db="EMBL/GenBank/DDBJ databases">
        <authorList>
            <person name="Lanie J.A."/>
            <person name="Ng W.-L."/>
            <person name="Kazmierczak K.M."/>
            <person name="Andrzejewski T.M."/>
            <person name="Davidsen T.M."/>
            <person name="Wayne K.J."/>
            <person name="Tettelin H."/>
            <person name="Glass J.I."/>
            <person name="Rusch D."/>
            <person name="Podicherti R."/>
            <person name="Tsui H.-C.T."/>
            <person name="Winkler M.E."/>
        </authorList>
    </citation>
    <scope>NUCLEOTIDE SEQUENCE</scope>
</reference>
<evidence type="ECO:0000256" key="1">
    <source>
        <dbReference type="ARBA" id="ARBA00001947"/>
    </source>
</evidence>
<feature type="non-terminal residue" evidence="6">
    <location>
        <position position="1"/>
    </location>
</feature>
<dbReference type="AlphaFoldDB" id="A0A381VZ67"/>